<dbReference type="InterPro" id="IPR056879">
    <property type="entry name" value="RM3_Med14"/>
</dbReference>
<comment type="subcellular location">
    <subcellularLocation>
        <location evidence="1 9">Nucleus</location>
    </subcellularLocation>
</comment>
<feature type="domain" description="Mediator of RNA polymerase II transcription subunit 14 RM2" evidence="12">
    <location>
        <begin position="293"/>
        <end position="358"/>
    </location>
</feature>
<dbReference type="AlphaFoldDB" id="A0A7D9ECE9"/>
<gene>
    <name evidence="14" type="ORF">PACLA_8A011594</name>
</gene>
<keyword evidence="6 9" id="KW-0804">Transcription</keyword>
<comment type="similarity">
    <text evidence="2 9">Belongs to the Mediator complex subunit 14 family.</text>
</comment>
<evidence type="ECO:0000256" key="9">
    <source>
        <dbReference type="RuleBase" id="RU365082"/>
    </source>
</evidence>
<dbReference type="Pfam" id="PF25065">
    <property type="entry name" value="RM3_Med14"/>
    <property type="match status" value="1"/>
</dbReference>
<protein>
    <recommendedName>
        <fullName evidence="3 9">Mediator of RNA polymerase II transcription subunit 14</fullName>
    </recommendedName>
    <alternativeName>
        <fullName evidence="8 9">Mediator complex subunit 14</fullName>
    </alternativeName>
</protein>
<evidence type="ECO:0000256" key="10">
    <source>
        <dbReference type="SAM" id="MobiDB-lite"/>
    </source>
</evidence>
<name>A0A7D9ECE9_PARCT</name>
<feature type="compositionally biased region" description="Basic and acidic residues" evidence="10">
    <location>
        <begin position="553"/>
        <end position="571"/>
    </location>
</feature>
<comment type="caution">
    <text evidence="14">The sequence shown here is derived from an EMBL/GenBank/DDBJ whole genome shotgun (WGS) entry which is preliminary data.</text>
</comment>
<evidence type="ECO:0000256" key="3">
    <source>
        <dbReference type="ARBA" id="ARBA00019619"/>
    </source>
</evidence>
<evidence type="ECO:0000256" key="8">
    <source>
        <dbReference type="ARBA" id="ARBA00032007"/>
    </source>
</evidence>
<accession>A0A7D9ECE9</accession>
<dbReference type="PANTHER" id="PTHR12809">
    <property type="entry name" value="MEDIATOR COMPLEX SUBUNIT"/>
    <property type="match status" value="1"/>
</dbReference>
<comment type="subunit">
    <text evidence="9">Component of the Mediator complex.</text>
</comment>
<evidence type="ECO:0000259" key="11">
    <source>
        <dbReference type="Pfam" id="PF08638"/>
    </source>
</evidence>
<keyword evidence="5 9" id="KW-0010">Activator</keyword>
<evidence type="ECO:0000256" key="1">
    <source>
        <dbReference type="ARBA" id="ARBA00004123"/>
    </source>
</evidence>
<comment type="function">
    <text evidence="9">Component of the Mediator complex, a coactivator involved in the regulated transcription of nearly all RNA polymerase II-dependent genes. Mediator functions as a bridge to convey information from gene-specific regulatory proteins to the basal RNA polymerase II transcription machinery. Mediator is recruited to promoters by direct interactions with regulatory proteins and serves as a scaffold for the assembly of a functional preinitiation complex with RNA polymerase II and the general transcription factors.</text>
</comment>
<evidence type="ECO:0000256" key="2">
    <source>
        <dbReference type="ARBA" id="ARBA00007813"/>
    </source>
</evidence>
<evidence type="ECO:0000256" key="7">
    <source>
        <dbReference type="ARBA" id="ARBA00023242"/>
    </source>
</evidence>
<dbReference type="Pfam" id="PF08638">
    <property type="entry name" value="Med14"/>
    <property type="match status" value="1"/>
</dbReference>
<dbReference type="InterPro" id="IPR013947">
    <property type="entry name" value="Mediator_Med14"/>
</dbReference>
<feature type="domain" description="Mediator of RNA polymerase II transcription subunit 14 RM3" evidence="13">
    <location>
        <begin position="372"/>
        <end position="478"/>
    </location>
</feature>
<dbReference type="GO" id="GO:0016592">
    <property type="term" value="C:mediator complex"/>
    <property type="evidence" value="ECO:0007669"/>
    <property type="project" value="UniProtKB-UniRule"/>
</dbReference>
<evidence type="ECO:0000256" key="4">
    <source>
        <dbReference type="ARBA" id="ARBA00023015"/>
    </source>
</evidence>
<dbReference type="OrthoDB" id="5957888at2759"/>
<evidence type="ECO:0000259" key="13">
    <source>
        <dbReference type="Pfam" id="PF25065"/>
    </source>
</evidence>
<reference evidence="14" key="1">
    <citation type="submission" date="2020-04" db="EMBL/GenBank/DDBJ databases">
        <authorList>
            <person name="Alioto T."/>
            <person name="Alioto T."/>
            <person name="Gomez Garrido J."/>
        </authorList>
    </citation>
    <scope>NUCLEOTIDE SEQUENCE</scope>
    <source>
        <strain evidence="14">A484AB</strain>
    </source>
</reference>
<evidence type="ECO:0000313" key="15">
    <source>
        <dbReference type="Proteomes" id="UP001152795"/>
    </source>
</evidence>
<feature type="domain" description="Mediator complex subunit MED14 N-terminal" evidence="11">
    <location>
        <begin position="27"/>
        <end position="214"/>
    </location>
</feature>
<sequence length="605" mass="68621">MAPMEPQQSEGDIIPINLAKHSPMKMNMALLIDFMLQKTYHDLTVMAELLPRKSDIERKIAIIEFATKSRQQFVRLLALVKWAASAENVVKCQVISSILDHQSFIFIDTADNLSRMARETLVNARLPAFSLPAAVDVLTTETYSRLPACIRDRIIPADPITGNEKIKTLKRLDQVIQQRLVTSKLPPQMSSLVIADGRVKFTVENEFEVELTLMGDDPVVPWRLLSVDFLVQDFKTGEGKMLVHGLQVQYIHQLAQSRLFTEESPLIDMYNCLHSFCSLLQLEVLHSQAQRLVRERWSESVKMENYVVGQKLTISYWRNPKHKKREKDIYIASIVVGSEEQKCSLTLTHTPALKSKGKTKNVLVSTKRLCIETILNETIQAQSLTKLEVVEDLLKNDKSMEPLVLLDSKMPKLNIRTGVTSSIISVSVESRTGLYDVAISNCEVIKLCLTLKNSLNKDLKNFPGVLKDVRCSLRVQQCIKNVQNMATTSTSLSLVNFNDHALSQLSKHKLYMKFQMHSSYYLVLEVKIDEKIREFSEDYYLLKVKPATSTHPSVKESNEGSRRTSTTEKGEKQVEGFFLRAGPLVKLDSDFISDLTNITNDSKLN</sequence>
<dbReference type="InterPro" id="IPR055122">
    <property type="entry name" value="Med14_N"/>
</dbReference>
<evidence type="ECO:0000256" key="6">
    <source>
        <dbReference type="ARBA" id="ARBA00023163"/>
    </source>
</evidence>
<evidence type="ECO:0000313" key="14">
    <source>
        <dbReference type="EMBL" id="CAB4003964.1"/>
    </source>
</evidence>
<dbReference type="Pfam" id="PF22981">
    <property type="entry name" value="RM2_Med14"/>
    <property type="match status" value="1"/>
</dbReference>
<keyword evidence="15" id="KW-1185">Reference proteome</keyword>
<dbReference type="GO" id="GO:0006357">
    <property type="term" value="P:regulation of transcription by RNA polymerase II"/>
    <property type="evidence" value="ECO:0007669"/>
    <property type="project" value="InterPro"/>
</dbReference>
<evidence type="ECO:0000259" key="12">
    <source>
        <dbReference type="Pfam" id="PF22981"/>
    </source>
</evidence>
<keyword evidence="4 9" id="KW-0805">Transcription regulation</keyword>
<feature type="region of interest" description="Disordered" evidence="10">
    <location>
        <begin position="550"/>
        <end position="571"/>
    </location>
</feature>
<organism evidence="14 15">
    <name type="scientific">Paramuricea clavata</name>
    <name type="common">Red gorgonian</name>
    <name type="synonym">Violescent sea-whip</name>
    <dbReference type="NCBI Taxonomy" id="317549"/>
    <lineage>
        <taxon>Eukaryota</taxon>
        <taxon>Metazoa</taxon>
        <taxon>Cnidaria</taxon>
        <taxon>Anthozoa</taxon>
        <taxon>Octocorallia</taxon>
        <taxon>Malacalcyonacea</taxon>
        <taxon>Plexauridae</taxon>
        <taxon>Paramuricea</taxon>
    </lineage>
</organism>
<dbReference type="EMBL" id="CACRXK020004773">
    <property type="protein sequence ID" value="CAB4003964.1"/>
    <property type="molecule type" value="Genomic_DNA"/>
</dbReference>
<dbReference type="GO" id="GO:0003712">
    <property type="term" value="F:transcription coregulator activity"/>
    <property type="evidence" value="ECO:0007669"/>
    <property type="project" value="UniProtKB-UniRule"/>
</dbReference>
<dbReference type="InterPro" id="IPR055113">
    <property type="entry name" value="Med14_RM2"/>
</dbReference>
<keyword evidence="7 9" id="KW-0539">Nucleus</keyword>
<dbReference type="Proteomes" id="UP001152795">
    <property type="component" value="Unassembled WGS sequence"/>
</dbReference>
<evidence type="ECO:0000256" key="5">
    <source>
        <dbReference type="ARBA" id="ARBA00023159"/>
    </source>
</evidence>
<dbReference type="GO" id="GO:0070847">
    <property type="term" value="C:core mediator complex"/>
    <property type="evidence" value="ECO:0007669"/>
    <property type="project" value="TreeGrafter"/>
</dbReference>
<dbReference type="PANTHER" id="PTHR12809:SF2">
    <property type="entry name" value="MEDIATOR OF RNA POLYMERASE II TRANSCRIPTION SUBUNIT 14"/>
    <property type="match status" value="1"/>
</dbReference>
<proteinExistence type="inferred from homology"/>